<dbReference type="PROSITE" id="PS50188">
    <property type="entry name" value="B302_SPRY"/>
    <property type="match status" value="1"/>
</dbReference>
<feature type="domain" description="B box-type" evidence="15">
    <location>
        <begin position="119"/>
        <end position="160"/>
    </location>
</feature>
<evidence type="ECO:0000256" key="1">
    <source>
        <dbReference type="ARBA" id="ARBA00000900"/>
    </source>
</evidence>
<dbReference type="PRINTS" id="PR01406">
    <property type="entry name" value="BBOXZNFINGER"/>
</dbReference>
<dbReference type="InterPro" id="IPR050143">
    <property type="entry name" value="TRIM/RBCC"/>
</dbReference>
<evidence type="ECO:0000256" key="6">
    <source>
        <dbReference type="ARBA" id="ARBA00022490"/>
    </source>
</evidence>
<dbReference type="GO" id="GO:0008270">
    <property type="term" value="F:zinc ion binding"/>
    <property type="evidence" value="ECO:0007669"/>
    <property type="project" value="UniProtKB-KW"/>
</dbReference>
<dbReference type="PRINTS" id="PR01407">
    <property type="entry name" value="BUTYPHLNCDUF"/>
</dbReference>
<dbReference type="SMART" id="SM00336">
    <property type="entry name" value="BBOX"/>
    <property type="match status" value="1"/>
</dbReference>
<keyword evidence="9 13" id="KW-0863">Zinc-finger</keyword>
<evidence type="ECO:0000259" key="16">
    <source>
        <dbReference type="PROSITE" id="PS50188"/>
    </source>
</evidence>
<keyword evidence="7" id="KW-0808">Transferase</keyword>
<keyword evidence="11" id="KW-0862">Zinc</keyword>
<dbReference type="InterPro" id="IPR017907">
    <property type="entry name" value="Znf_RING_CS"/>
</dbReference>
<dbReference type="SUPFAM" id="SSF57845">
    <property type="entry name" value="B-box zinc-binding domain"/>
    <property type="match status" value="1"/>
</dbReference>
<keyword evidence="10" id="KW-0833">Ubl conjugation pathway</keyword>
<keyword evidence="12" id="KW-0175">Coiled coil</keyword>
<protein>
    <recommendedName>
        <fullName evidence="5">RING-type E3 ubiquitin transferase</fullName>
        <ecNumber evidence="5">2.3.2.27</ecNumber>
    </recommendedName>
</protein>
<evidence type="ECO:0000259" key="14">
    <source>
        <dbReference type="PROSITE" id="PS50089"/>
    </source>
</evidence>
<dbReference type="Pfam" id="PF00643">
    <property type="entry name" value="zf-B_box"/>
    <property type="match status" value="1"/>
</dbReference>
<evidence type="ECO:0000256" key="4">
    <source>
        <dbReference type="ARBA" id="ARBA00008518"/>
    </source>
</evidence>
<dbReference type="Gene3D" id="3.30.40.10">
    <property type="entry name" value="Zinc/RING finger domain, C3HC4 (zinc finger)"/>
    <property type="match status" value="1"/>
</dbReference>
<evidence type="ECO:0000256" key="2">
    <source>
        <dbReference type="ARBA" id="ARBA00004496"/>
    </source>
</evidence>
<reference evidence="17 18" key="1">
    <citation type="submission" date="2019-04" db="EMBL/GenBank/DDBJ databases">
        <title>Draft genome of the big-headed turtle Platysternon megacephalum.</title>
        <authorList>
            <person name="Gong S."/>
        </authorList>
    </citation>
    <scope>NUCLEOTIDE SEQUENCE [LARGE SCALE GENOMIC DNA]</scope>
    <source>
        <strain evidence="17">DO16091913</strain>
        <tissue evidence="17">Muscle</tissue>
    </source>
</reference>
<evidence type="ECO:0000256" key="12">
    <source>
        <dbReference type="ARBA" id="ARBA00023054"/>
    </source>
</evidence>
<evidence type="ECO:0000256" key="9">
    <source>
        <dbReference type="ARBA" id="ARBA00022771"/>
    </source>
</evidence>
<gene>
    <name evidence="17" type="ORF">DR999_PMT20547</name>
</gene>
<proteinExistence type="inferred from homology"/>
<accession>A0A4D9DJC8</accession>
<dbReference type="CDD" id="cd12888">
    <property type="entry name" value="SPRY_PRY_TRIM7_like"/>
    <property type="match status" value="1"/>
</dbReference>
<comment type="subcellular location">
    <subcellularLocation>
        <location evidence="2">Cytoplasm</location>
    </subcellularLocation>
</comment>
<dbReference type="SUPFAM" id="SSF57850">
    <property type="entry name" value="RING/U-box"/>
    <property type="match status" value="1"/>
</dbReference>
<dbReference type="SUPFAM" id="SSF49899">
    <property type="entry name" value="Concanavalin A-like lectins/glucanases"/>
    <property type="match status" value="1"/>
</dbReference>
<evidence type="ECO:0000256" key="10">
    <source>
        <dbReference type="ARBA" id="ARBA00022786"/>
    </source>
</evidence>
<sequence>MKAPPIPELQEVDKCSSTLCASALLLGTMAAANPAKTLQEEATCSICLDYFKDPVMIIDCGHNFCRACITQCLWGWETNLSCPCCRGSFLQRNLKPNRQLANVAEVAKQLSLRLFKEPRGGRVCEKHQEALKLFCEEDQTPICVVCDRSKEHRAHAVVPIEEAAQEYKVQIRSHLEILKKERAEILAFQSSGEMTSQELLKEVEAERQKVVSQFQQLRLFLEEQERRRLGWLGELNKEIVKRRDENATKYSKALSCLSDLVGELEGKCQQQPASEFLQDIRSTLSRCEKGKFQNPVADPTAWRRRIKELAQETVSLQVAVKKFKETLPFETLVETENVTFDPATAHPRFIISKSRKSVRWGDTRQDLRYSSQRFDPSRCMLGCEGFTSGKHCWMVEVEDGGNWAVGVARESVRRKGEISLDPEGGIWAMGLCRGQYRVLTSPVTLLTLSRSPTRIAVYLEYEKGLVIFMDIDSKARIFSFPSASFRGERLFPFFRVGDMQTHLKLLP</sequence>
<dbReference type="Pfam" id="PF13765">
    <property type="entry name" value="PRY"/>
    <property type="match status" value="1"/>
</dbReference>
<dbReference type="InterPro" id="IPR001841">
    <property type="entry name" value="Znf_RING"/>
</dbReference>
<dbReference type="CDD" id="cd16594">
    <property type="entry name" value="RING-HC_TRIM7-like_C-IV"/>
    <property type="match status" value="1"/>
</dbReference>
<dbReference type="FunFam" id="2.60.120.920:FF:000004">
    <property type="entry name" value="Butyrophilin subfamily 1 member A1"/>
    <property type="match status" value="1"/>
</dbReference>
<keyword evidence="18" id="KW-1185">Reference proteome</keyword>
<dbReference type="SMART" id="SM00449">
    <property type="entry name" value="SPRY"/>
    <property type="match status" value="1"/>
</dbReference>
<dbReference type="CDD" id="cd19762">
    <property type="entry name" value="Bbox2_TRIM7-like"/>
    <property type="match status" value="1"/>
</dbReference>
<dbReference type="OrthoDB" id="6270329at2759"/>
<dbReference type="InterPro" id="IPR043136">
    <property type="entry name" value="B30.2/SPRY_sf"/>
</dbReference>
<name>A0A4D9DJC8_9SAUR</name>
<dbReference type="InterPro" id="IPR001870">
    <property type="entry name" value="B30.2/SPRY"/>
</dbReference>
<evidence type="ECO:0000256" key="5">
    <source>
        <dbReference type="ARBA" id="ARBA00012483"/>
    </source>
</evidence>
<dbReference type="Proteomes" id="UP000297703">
    <property type="component" value="Unassembled WGS sequence"/>
</dbReference>
<evidence type="ECO:0000256" key="13">
    <source>
        <dbReference type="PROSITE-ProRule" id="PRU00024"/>
    </source>
</evidence>
<evidence type="ECO:0000313" key="17">
    <source>
        <dbReference type="EMBL" id="TFJ97595.1"/>
    </source>
</evidence>
<dbReference type="InterPro" id="IPR006574">
    <property type="entry name" value="PRY"/>
</dbReference>
<comment type="similarity">
    <text evidence="4">Belongs to the TRIM/RBCC family.</text>
</comment>
<reference evidence="17 18" key="2">
    <citation type="submission" date="2019-04" db="EMBL/GenBank/DDBJ databases">
        <title>The genome sequence of big-headed turtle.</title>
        <authorList>
            <person name="Gong S."/>
        </authorList>
    </citation>
    <scope>NUCLEOTIDE SEQUENCE [LARGE SCALE GENOMIC DNA]</scope>
    <source>
        <strain evidence="17">DO16091913</strain>
        <tissue evidence="17">Muscle</tissue>
    </source>
</reference>
<dbReference type="GO" id="GO:0005737">
    <property type="term" value="C:cytoplasm"/>
    <property type="evidence" value="ECO:0007669"/>
    <property type="project" value="UniProtKB-SubCell"/>
</dbReference>
<dbReference type="PROSITE" id="PS50089">
    <property type="entry name" value="ZF_RING_2"/>
    <property type="match status" value="1"/>
</dbReference>
<dbReference type="SMART" id="SM00589">
    <property type="entry name" value="PRY"/>
    <property type="match status" value="1"/>
</dbReference>
<comment type="caution">
    <text evidence="17">The sequence shown here is derived from an EMBL/GenBank/DDBJ whole genome shotgun (WGS) entry which is preliminary data.</text>
</comment>
<dbReference type="Pfam" id="PF13445">
    <property type="entry name" value="zf-RING_UBOX"/>
    <property type="match status" value="1"/>
</dbReference>
<evidence type="ECO:0000256" key="3">
    <source>
        <dbReference type="ARBA" id="ARBA00004906"/>
    </source>
</evidence>
<dbReference type="InterPro" id="IPR003877">
    <property type="entry name" value="SPRY_dom"/>
</dbReference>
<dbReference type="InterPro" id="IPR020457">
    <property type="entry name" value="Znf_B-box_chordata"/>
</dbReference>
<comment type="catalytic activity">
    <reaction evidence="1">
        <text>S-ubiquitinyl-[E2 ubiquitin-conjugating enzyme]-L-cysteine + [acceptor protein]-L-lysine = [E2 ubiquitin-conjugating enzyme]-L-cysteine + N(6)-ubiquitinyl-[acceptor protein]-L-lysine.</text>
        <dbReference type="EC" id="2.3.2.27"/>
    </reaction>
</comment>
<dbReference type="EC" id="2.3.2.27" evidence="5"/>
<dbReference type="AlphaFoldDB" id="A0A4D9DJC8"/>
<comment type="pathway">
    <text evidence="3">Protein modification; protein ubiquitination.</text>
</comment>
<dbReference type="InterPro" id="IPR000315">
    <property type="entry name" value="Znf_B-box"/>
</dbReference>
<dbReference type="PANTHER" id="PTHR24103">
    <property type="entry name" value="E3 UBIQUITIN-PROTEIN LIGASE TRIM"/>
    <property type="match status" value="1"/>
</dbReference>
<feature type="domain" description="B30.2/SPRY" evidence="16">
    <location>
        <begin position="318"/>
        <end position="507"/>
    </location>
</feature>
<dbReference type="SMART" id="SM00184">
    <property type="entry name" value="RING"/>
    <property type="match status" value="1"/>
</dbReference>
<dbReference type="InterPro" id="IPR013320">
    <property type="entry name" value="ConA-like_dom_sf"/>
</dbReference>
<organism evidence="17 18">
    <name type="scientific">Platysternon megacephalum</name>
    <name type="common">big-headed turtle</name>
    <dbReference type="NCBI Taxonomy" id="55544"/>
    <lineage>
        <taxon>Eukaryota</taxon>
        <taxon>Metazoa</taxon>
        <taxon>Chordata</taxon>
        <taxon>Craniata</taxon>
        <taxon>Vertebrata</taxon>
        <taxon>Euteleostomi</taxon>
        <taxon>Archelosauria</taxon>
        <taxon>Testudinata</taxon>
        <taxon>Testudines</taxon>
        <taxon>Cryptodira</taxon>
        <taxon>Durocryptodira</taxon>
        <taxon>Testudinoidea</taxon>
        <taxon>Platysternidae</taxon>
        <taxon>Platysternon</taxon>
    </lineage>
</organism>
<evidence type="ECO:0000256" key="7">
    <source>
        <dbReference type="ARBA" id="ARBA00022679"/>
    </source>
</evidence>
<dbReference type="InterPro" id="IPR003879">
    <property type="entry name" value="Butyrophylin_SPRY"/>
</dbReference>
<dbReference type="EMBL" id="QXTE01000477">
    <property type="protein sequence ID" value="TFJ97595.1"/>
    <property type="molecule type" value="Genomic_DNA"/>
</dbReference>
<dbReference type="GO" id="GO:0061630">
    <property type="term" value="F:ubiquitin protein ligase activity"/>
    <property type="evidence" value="ECO:0007669"/>
    <property type="project" value="UniProtKB-EC"/>
</dbReference>
<keyword evidence="8" id="KW-0479">Metal-binding</keyword>
<dbReference type="Gene3D" id="3.30.160.60">
    <property type="entry name" value="Classic Zinc Finger"/>
    <property type="match status" value="1"/>
</dbReference>
<dbReference type="InterPro" id="IPR027370">
    <property type="entry name" value="Znf-RING_euk"/>
</dbReference>
<dbReference type="Pfam" id="PF00622">
    <property type="entry name" value="SPRY"/>
    <property type="match status" value="1"/>
</dbReference>
<evidence type="ECO:0000256" key="11">
    <source>
        <dbReference type="ARBA" id="ARBA00022833"/>
    </source>
</evidence>
<dbReference type="InterPro" id="IPR013083">
    <property type="entry name" value="Znf_RING/FYVE/PHD"/>
</dbReference>
<dbReference type="PROSITE" id="PS50119">
    <property type="entry name" value="ZF_BBOX"/>
    <property type="match status" value="1"/>
</dbReference>
<evidence type="ECO:0000313" key="18">
    <source>
        <dbReference type="Proteomes" id="UP000297703"/>
    </source>
</evidence>
<evidence type="ECO:0000256" key="8">
    <source>
        <dbReference type="ARBA" id="ARBA00022723"/>
    </source>
</evidence>
<dbReference type="Gene3D" id="2.60.120.920">
    <property type="match status" value="1"/>
</dbReference>
<keyword evidence="6" id="KW-0963">Cytoplasm</keyword>
<feature type="domain" description="RING-type" evidence="14">
    <location>
        <begin position="44"/>
        <end position="86"/>
    </location>
</feature>
<dbReference type="STRING" id="55544.A0A4D9DJC8"/>
<evidence type="ECO:0000259" key="15">
    <source>
        <dbReference type="PROSITE" id="PS50119"/>
    </source>
</evidence>
<dbReference type="PROSITE" id="PS00518">
    <property type="entry name" value="ZF_RING_1"/>
    <property type="match status" value="1"/>
</dbReference>